<dbReference type="EMBL" id="LWMH01000001">
    <property type="protein sequence ID" value="KZS47933.1"/>
    <property type="molecule type" value="Genomic_DNA"/>
</dbReference>
<dbReference type="STRING" id="59843.A3958_18830"/>
<dbReference type="SUPFAM" id="SSF51445">
    <property type="entry name" value="(Trans)glycosidases"/>
    <property type="match status" value="1"/>
</dbReference>
<dbReference type="InterPro" id="IPR017853">
    <property type="entry name" value="GH"/>
</dbReference>
<dbReference type="GO" id="GO:0016787">
    <property type="term" value="F:hydrolase activity"/>
    <property type="evidence" value="ECO:0007669"/>
    <property type="project" value="UniProtKB-KW"/>
</dbReference>
<keyword evidence="1" id="KW-1133">Transmembrane helix</keyword>
<evidence type="ECO:0000259" key="2">
    <source>
        <dbReference type="Pfam" id="PF00704"/>
    </source>
</evidence>
<protein>
    <submittedName>
        <fullName evidence="3">Glycosyl hydrolase</fullName>
    </submittedName>
</protein>
<dbReference type="InterPro" id="IPR029070">
    <property type="entry name" value="Chitinase_insertion_sf"/>
</dbReference>
<dbReference type="Proteomes" id="UP000076796">
    <property type="component" value="Unassembled WGS sequence"/>
</dbReference>
<keyword evidence="1" id="KW-0812">Transmembrane</keyword>
<proteinExistence type="predicted"/>
<accession>A0A163LA05</accession>
<name>A0A163LA05_9BACL</name>
<dbReference type="AlphaFoldDB" id="A0A163LA05"/>
<dbReference type="InterPro" id="IPR001223">
    <property type="entry name" value="Glyco_hydro18_cat"/>
</dbReference>
<evidence type="ECO:0000313" key="3">
    <source>
        <dbReference type="EMBL" id="KZS47933.1"/>
    </source>
</evidence>
<comment type="caution">
    <text evidence="3">The sequence shown here is derived from an EMBL/GenBank/DDBJ whole genome shotgun (WGS) entry which is preliminary data.</text>
</comment>
<dbReference type="Pfam" id="PF00704">
    <property type="entry name" value="Glyco_hydro_18"/>
    <property type="match status" value="1"/>
</dbReference>
<keyword evidence="1" id="KW-0472">Membrane</keyword>
<dbReference type="GeneID" id="97556576"/>
<dbReference type="PANTHER" id="PTHR46066">
    <property type="entry name" value="CHITINASE DOMAIN-CONTAINING PROTEIN 1 FAMILY MEMBER"/>
    <property type="match status" value="1"/>
</dbReference>
<gene>
    <name evidence="3" type="ORF">AWU65_19420</name>
</gene>
<evidence type="ECO:0000256" key="1">
    <source>
        <dbReference type="SAM" id="Phobius"/>
    </source>
</evidence>
<dbReference type="PANTHER" id="PTHR46066:SF2">
    <property type="entry name" value="CHITINASE DOMAIN-CONTAINING PROTEIN 1"/>
    <property type="match status" value="1"/>
</dbReference>
<dbReference type="Gene3D" id="3.10.50.10">
    <property type="match status" value="1"/>
</dbReference>
<feature type="transmembrane region" description="Helical" evidence="1">
    <location>
        <begin position="6"/>
        <end position="25"/>
    </location>
</feature>
<keyword evidence="3" id="KW-0378">Hydrolase</keyword>
<evidence type="ECO:0000313" key="4">
    <source>
        <dbReference type="Proteomes" id="UP000076796"/>
    </source>
</evidence>
<reference evidence="3" key="1">
    <citation type="journal article" date="2016" name="Genome Announc.">
        <title>Draft genomes of two strains of Paenibacillus glucanolyticus with capability to degrade lignocellulose.</title>
        <authorList>
            <person name="Mathews S.L."/>
            <person name="Pawlak J."/>
            <person name="Grunden A.M."/>
        </authorList>
    </citation>
    <scope>NUCLEOTIDE SEQUENCE [LARGE SCALE GENOMIC DNA]</scope>
    <source>
        <strain evidence="3">SLM1</strain>
    </source>
</reference>
<keyword evidence="4" id="KW-1185">Reference proteome</keyword>
<dbReference type="Gene3D" id="3.20.20.80">
    <property type="entry name" value="Glycosidases"/>
    <property type="match status" value="1"/>
</dbReference>
<dbReference type="GO" id="GO:0005975">
    <property type="term" value="P:carbohydrate metabolic process"/>
    <property type="evidence" value="ECO:0007669"/>
    <property type="project" value="InterPro"/>
</dbReference>
<organism evidence="3 4">
    <name type="scientific">Paenibacillus glucanolyticus</name>
    <dbReference type="NCBI Taxonomy" id="59843"/>
    <lineage>
        <taxon>Bacteria</taxon>
        <taxon>Bacillati</taxon>
        <taxon>Bacillota</taxon>
        <taxon>Bacilli</taxon>
        <taxon>Bacillales</taxon>
        <taxon>Paenibacillaceae</taxon>
        <taxon>Paenibacillus</taxon>
    </lineage>
</organism>
<dbReference type="RefSeq" id="WP_063479077.1">
    <property type="nucleotide sequence ID" value="NZ_CP147845.1"/>
</dbReference>
<sequence length="357" mass="39888">MRYRTVKWAATTVLVTMCAAVIIWWPQGKEKERVLQPPQTGVRLSAWITDWQWKTGITDLKLLAGGLEEIHLFAVYFNQQDELHITPDYLEALPKVMEAAREDGQIRRVLTIVNDRFNTDGSTVQKDADLVSRIVATPESRSRHIGDIVAEVTRHGFTGVELDYEKVRKEDWDNLSALYSELYERLRTEDLSLRIVLEPGVRVASLDLPKGPDYVLMAYNLHGGHSGPGPKADHAMIRELAEKLQQIPGEHGLALSLGGFDWAEGGKVTSLTEQRAIELANSIPDEPQRDPASGALYFEYTDDLGADHTVWYADGTTVAGWIETARASGIAKIAIWRLGDVGEDTLQQLNEISDTKK</sequence>
<feature type="domain" description="GH18" evidence="2">
    <location>
        <begin position="132"/>
        <end position="339"/>
    </location>
</feature>